<feature type="domain" description="Protein kinase" evidence="9">
    <location>
        <begin position="10"/>
        <end position="288"/>
    </location>
</feature>
<feature type="compositionally biased region" description="Pro residues" evidence="7">
    <location>
        <begin position="307"/>
        <end position="328"/>
    </location>
</feature>
<evidence type="ECO:0000256" key="8">
    <source>
        <dbReference type="SAM" id="Phobius"/>
    </source>
</evidence>
<proteinExistence type="predicted"/>
<dbReference type="InterPro" id="IPR013222">
    <property type="entry name" value="Glyco_hyd_98_carb-bd"/>
</dbReference>
<keyword evidence="2" id="KW-0723">Serine/threonine-protein kinase</keyword>
<feature type="compositionally biased region" description="Low complexity" evidence="7">
    <location>
        <begin position="288"/>
        <end position="306"/>
    </location>
</feature>
<dbReference type="PROSITE" id="PS50011">
    <property type="entry name" value="PROTEIN_KINASE_DOM"/>
    <property type="match status" value="1"/>
</dbReference>
<dbReference type="Pfam" id="PF00069">
    <property type="entry name" value="Pkinase"/>
    <property type="match status" value="1"/>
</dbReference>
<keyword evidence="6" id="KW-0067">ATP-binding</keyword>
<evidence type="ECO:0000256" key="2">
    <source>
        <dbReference type="ARBA" id="ARBA00022527"/>
    </source>
</evidence>
<protein>
    <recommendedName>
        <fullName evidence="1">non-specific serine/threonine protein kinase</fullName>
        <ecNumber evidence="1">2.7.11.1</ecNumber>
    </recommendedName>
</protein>
<dbReference type="PANTHER" id="PTHR43289">
    <property type="entry name" value="MITOGEN-ACTIVATED PROTEIN KINASE KINASE KINASE 20-RELATED"/>
    <property type="match status" value="1"/>
</dbReference>
<dbReference type="EMBL" id="CP120983">
    <property type="protein sequence ID" value="WLQ64098.1"/>
    <property type="molecule type" value="Genomic_DNA"/>
</dbReference>
<dbReference type="InterPro" id="IPR000719">
    <property type="entry name" value="Prot_kinase_dom"/>
</dbReference>
<evidence type="ECO:0000256" key="3">
    <source>
        <dbReference type="ARBA" id="ARBA00022679"/>
    </source>
</evidence>
<dbReference type="Proteomes" id="UP001224433">
    <property type="component" value="Chromosome"/>
</dbReference>
<dbReference type="EC" id="2.7.11.1" evidence="1"/>
<feature type="region of interest" description="Disordered" evidence="7">
    <location>
        <begin position="377"/>
        <end position="428"/>
    </location>
</feature>
<evidence type="ECO:0000256" key="1">
    <source>
        <dbReference type="ARBA" id="ARBA00012513"/>
    </source>
</evidence>
<feature type="transmembrane region" description="Helical" evidence="8">
    <location>
        <begin position="350"/>
        <end position="373"/>
    </location>
</feature>
<dbReference type="GO" id="GO:0016301">
    <property type="term" value="F:kinase activity"/>
    <property type="evidence" value="ECO:0007669"/>
    <property type="project" value="UniProtKB-KW"/>
</dbReference>
<dbReference type="RefSeq" id="WP_306103431.1">
    <property type="nucleotide sequence ID" value="NZ_CP120983.1"/>
</dbReference>
<accession>A0ABY9J8F7</accession>
<dbReference type="Pfam" id="PF08305">
    <property type="entry name" value="NPCBM"/>
    <property type="match status" value="1"/>
</dbReference>
<sequence>MGPPSAPDRYRLRRSIGRGGEAVLYLADLELSGGAEPVVVKVLDTRRTMTEERFAGASADWSEQAELLRFLHRPGIVGVREHFEGAPPHPRGEAEDTPARALCLVMNHVKGLDLREWRAERTLGTATERREALRTLVQLAEVLDWLHSGRATPSGRVVVHGDLSPGNVMVDDDGQATLVDFGLSKVAPDRRTAEVWFTPGFAAPEVYEGLRSAAADRYAFGALAYFLLSGEDPPSSCEQLRNRLAQLPWIAELPAAQVGALQAVCDPDPQRRPDSLVTWVDRLRRGVLTTTSASPQPATAPALARPSGPPLPPHPPTQPASAPAPAPAPAAAAVRAGQDGRRAGPSRRRALLGAAVAVPVVAAGTFWAVPFFGDDQDRANSRPPAATPTSTPLPTPTTSPSGASGTPSAEPDAEPDAGESAPAAEEPERLVMTVMEPVTGGRNFQGEGAVINTEKFTEAVTYRTTCHEGKATYHLGREWSSLAFTAGIEDTSDDTRMRLTVRGDDRVLTTSTLTLGASRKVKLDVSGVLRLHVEITPVYSTCDLVSDSVAALGDPTLTNP</sequence>
<evidence type="ECO:0000256" key="4">
    <source>
        <dbReference type="ARBA" id="ARBA00022741"/>
    </source>
</evidence>
<evidence type="ECO:0000256" key="6">
    <source>
        <dbReference type="ARBA" id="ARBA00022840"/>
    </source>
</evidence>
<reference evidence="10 11" key="1">
    <citation type="submission" date="2023-03" db="EMBL/GenBank/DDBJ databases">
        <title>Isolation and description of six Streptomyces strains from soil environments, able to metabolize different microbial glucans.</title>
        <authorList>
            <person name="Widen T."/>
            <person name="Larsbrink J."/>
        </authorList>
    </citation>
    <scope>NUCLEOTIDE SEQUENCE [LARGE SCALE GENOMIC DNA]</scope>
    <source>
        <strain evidence="10 11">Alt3</strain>
    </source>
</reference>
<keyword evidence="8" id="KW-1133">Transmembrane helix</keyword>
<keyword evidence="3" id="KW-0808">Transferase</keyword>
<keyword evidence="4" id="KW-0547">Nucleotide-binding</keyword>
<dbReference type="Gene3D" id="3.30.200.20">
    <property type="entry name" value="Phosphorylase Kinase, domain 1"/>
    <property type="match status" value="1"/>
</dbReference>
<evidence type="ECO:0000256" key="7">
    <source>
        <dbReference type="SAM" id="MobiDB-lite"/>
    </source>
</evidence>
<dbReference type="Gene3D" id="2.60.120.1060">
    <property type="entry name" value="NPCBM/NEW2 domain"/>
    <property type="match status" value="1"/>
</dbReference>
<dbReference type="Gene3D" id="1.10.510.10">
    <property type="entry name" value="Transferase(Phosphotransferase) domain 1"/>
    <property type="match status" value="1"/>
</dbReference>
<keyword evidence="5 10" id="KW-0418">Kinase</keyword>
<dbReference type="PROSITE" id="PS00109">
    <property type="entry name" value="PROTEIN_KINASE_TYR"/>
    <property type="match status" value="1"/>
</dbReference>
<dbReference type="InterPro" id="IPR011009">
    <property type="entry name" value="Kinase-like_dom_sf"/>
</dbReference>
<dbReference type="PANTHER" id="PTHR43289:SF6">
    <property type="entry name" value="SERINE_THREONINE-PROTEIN KINASE NEKL-3"/>
    <property type="match status" value="1"/>
</dbReference>
<gene>
    <name evidence="10" type="ORF">P8A20_11055</name>
</gene>
<evidence type="ECO:0000313" key="10">
    <source>
        <dbReference type="EMBL" id="WLQ64098.1"/>
    </source>
</evidence>
<dbReference type="SUPFAM" id="SSF56112">
    <property type="entry name" value="Protein kinase-like (PK-like)"/>
    <property type="match status" value="1"/>
</dbReference>
<name>A0ABY9J8F7_9ACTN</name>
<keyword evidence="11" id="KW-1185">Reference proteome</keyword>
<evidence type="ECO:0000256" key="5">
    <source>
        <dbReference type="ARBA" id="ARBA00022777"/>
    </source>
</evidence>
<dbReference type="InterPro" id="IPR038637">
    <property type="entry name" value="NPCBM_sf"/>
</dbReference>
<dbReference type="InterPro" id="IPR008266">
    <property type="entry name" value="Tyr_kinase_AS"/>
</dbReference>
<evidence type="ECO:0000313" key="11">
    <source>
        <dbReference type="Proteomes" id="UP001224433"/>
    </source>
</evidence>
<feature type="region of interest" description="Disordered" evidence="7">
    <location>
        <begin position="288"/>
        <end position="346"/>
    </location>
</feature>
<keyword evidence="8" id="KW-0472">Membrane</keyword>
<feature type="compositionally biased region" description="Low complexity" evidence="7">
    <location>
        <begin position="398"/>
        <end position="410"/>
    </location>
</feature>
<keyword evidence="8" id="KW-0812">Transmembrane</keyword>
<organism evidence="10 11">
    <name type="scientific">Streptomyces glycanivorans</name>
    <dbReference type="NCBI Taxonomy" id="3033808"/>
    <lineage>
        <taxon>Bacteria</taxon>
        <taxon>Bacillati</taxon>
        <taxon>Actinomycetota</taxon>
        <taxon>Actinomycetes</taxon>
        <taxon>Kitasatosporales</taxon>
        <taxon>Streptomycetaceae</taxon>
        <taxon>Streptomyces</taxon>
    </lineage>
</organism>
<evidence type="ECO:0000259" key="9">
    <source>
        <dbReference type="PROSITE" id="PS50011"/>
    </source>
</evidence>
<dbReference type="CDD" id="cd14014">
    <property type="entry name" value="STKc_PknB_like"/>
    <property type="match status" value="1"/>
</dbReference>